<proteinExistence type="predicted"/>
<protein>
    <recommendedName>
        <fullName evidence="3">Myb/SANT-like domain-containing protein</fullName>
    </recommendedName>
</protein>
<evidence type="ECO:0000313" key="1">
    <source>
        <dbReference type="EMBL" id="KNZ47386.1"/>
    </source>
</evidence>
<dbReference type="Proteomes" id="UP000037035">
    <property type="component" value="Unassembled WGS sequence"/>
</dbReference>
<dbReference type="VEuPathDB" id="FungiDB:VP01_6434g1"/>
<dbReference type="EMBL" id="LAVV01011757">
    <property type="protein sequence ID" value="KNZ47386.1"/>
    <property type="molecule type" value="Genomic_DNA"/>
</dbReference>
<name>A0A0L6UFT9_9BASI</name>
<comment type="caution">
    <text evidence="1">The sequence shown here is derived from an EMBL/GenBank/DDBJ whole genome shotgun (WGS) entry which is preliminary data.</text>
</comment>
<dbReference type="AlphaFoldDB" id="A0A0L6UFT9"/>
<gene>
    <name evidence="1" type="ORF">VP01_6434g1</name>
</gene>
<organism evidence="1 2">
    <name type="scientific">Puccinia sorghi</name>
    <dbReference type="NCBI Taxonomy" id="27349"/>
    <lineage>
        <taxon>Eukaryota</taxon>
        <taxon>Fungi</taxon>
        <taxon>Dikarya</taxon>
        <taxon>Basidiomycota</taxon>
        <taxon>Pucciniomycotina</taxon>
        <taxon>Pucciniomycetes</taxon>
        <taxon>Pucciniales</taxon>
        <taxon>Pucciniaceae</taxon>
        <taxon>Puccinia</taxon>
    </lineage>
</organism>
<evidence type="ECO:0008006" key="3">
    <source>
        <dbReference type="Google" id="ProtNLM"/>
    </source>
</evidence>
<sequence>MVVMKHPIFICPPQTPVDRSNGKFPFATVFSGGRRGKTLGCQYPGCAFDAVKYKSKLSHVSVSDHTFKKLHSMFVACQEASGFGWDEVCCKVTASDEAWVHFLVNELAIISGTVAVGARSQRIGCQNHIKPKAIEPCSVSSDDENLKNSS</sequence>
<accession>A0A0L6UFT9</accession>
<dbReference type="OrthoDB" id="76215at2759"/>
<evidence type="ECO:0000313" key="2">
    <source>
        <dbReference type="Proteomes" id="UP000037035"/>
    </source>
</evidence>
<keyword evidence="2" id="KW-1185">Reference proteome</keyword>
<reference evidence="1 2" key="1">
    <citation type="submission" date="2015-08" db="EMBL/GenBank/DDBJ databases">
        <title>Next Generation Sequencing and Analysis of the Genome of Puccinia sorghi L Schw, the Causal Agent of Maize Common Rust.</title>
        <authorList>
            <person name="Rochi L."/>
            <person name="Burguener G."/>
            <person name="Darino M."/>
            <person name="Turjanski A."/>
            <person name="Kreff E."/>
            <person name="Dieguez M.J."/>
            <person name="Sacco F."/>
        </authorList>
    </citation>
    <scope>NUCLEOTIDE SEQUENCE [LARGE SCALE GENOMIC DNA]</scope>
    <source>
        <strain evidence="1 2">RO10H11247</strain>
    </source>
</reference>